<reference evidence="1" key="1">
    <citation type="submission" date="2019-08" db="EMBL/GenBank/DDBJ databases">
        <authorList>
            <person name="Kucharzyk K."/>
            <person name="Murdoch R.W."/>
            <person name="Higgins S."/>
            <person name="Loffler F."/>
        </authorList>
    </citation>
    <scope>NUCLEOTIDE SEQUENCE</scope>
</reference>
<keyword evidence="1" id="KW-0560">Oxidoreductase</keyword>
<protein>
    <submittedName>
        <fullName evidence="1">Epoxyqueuosine reductase</fullName>
        <ecNumber evidence="1">1.17.99.6</ecNumber>
    </submittedName>
</protein>
<name>A0A644UKN7_9ZZZZ</name>
<sequence>MREEITAFIEAYVKDAPYLRKPLVGFADCASPMFPALKNVVMPGHLMPAEILPDPTVVISYFLPFQKEVALSNVSGRYASQRWAECYVETNRLIASMNAALIDHLKDRGYRAAFAQNAVHLDKEILMSCWSQRHVAEIAGLGKFGLNNLLITRVGSCGRFGSVVTNLPITPDQPETEERCLYKLSGMCLECVDNCPTGALTEDGFDRRVCFSLCQENEKRYGANICGKCAVDIPCGFLK</sequence>
<organism evidence="1">
    <name type="scientific">bioreactor metagenome</name>
    <dbReference type="NCBI Taxonomy" id="1076179"/>
    <lineage>
        <taxon>unclassified sequences</taxon>
        <taxon>metagenomes</taxon>
        <taxon>ecological metagenomes</taxon>
    </lineage>
</organism>
<accession>A0A644UKN7</accession>
<dbReference type="AlphaFoldDB" id="A0A644UKN7"/>
<dbReference type="EC" id="1.17.99.6" evidence="1"/>
<dbReference type="GO" id="GO:0052693">
    <property type="term" value="F:epoxyqueuosine reductase activity"/>
    <property type="evidence" value="ECO:0007669"/>
    <property type="project" value="UniProtKB-EC"/>
</dbReference>
<dbReference type="PANTHER" id="PTHR42827:SF1">
    <property type="entry name" value="IRON-SULFUR CLUSTER-BINDING PROTEIN"/>
    <property type="match status" value="1"/>
</dbReference>
<dbReference type="EMBL" id="VSSQ01000127">
    <property type="protein sequence ID" value="MPL79465.1"/>
    <property type="molecule type" value="Genomic_DNA"/>
</dbReference>
<comment type="caution">
    <text evidence="1">The sequence shown here is derived from an EMBL/GenBank/DDBJ whole genome shotgun (WGS) entry which is preliminary data.</text>
</comment>
<gene>
    <name evidence="1" type="primary">queG_13</name>
    <name evidence="1" type="ORF">SDC9_25344</name>
</gene>
<dbReference type="PANTHER" id="PTHR42827">
    <property type="entry name" value="IRON-SULFUR CLUSTER-BINDING PROTEIN-RELATED"/>
    <property type="match status" value="1"/>
</dbReference>
<proteinExistence type="predicted"/>
<evidence type="ECO:0000313" key="1">
    <source>
        <dbReference type="EMBL" id="MPL79465.1"/>
    </source>
</evidence>